<dbReference type="Proteomes" id="UP000009885">
    <property type="component" value="Unassembled WGS sequence"/>
</dbReference>
<dbReference type="UniPathway" id="UPA00251">
    <property type="reaction ID" value="UER00320"/>
</dbReference>
<evidence type="ECO:0000313" key="12">
    <source>
        <dbReference type="Proteomes" id="UP000009885"/>
    </source>
</evidence>
<dbReference type="eggNOG" id="COG1587">
    <property type="taxonomic scope" value="Bacteria"/>
</dbReference>
<dbReference type="GO" id="GO:0006780">
    <property type="term" value="P:uroporphyrinogen III biosynthetic process"/>
    <property type="evidence" value="ECO:0007669"/>
    <property type="project" value="UniProtKB-UniRule"/>
</dbReference>
<evidence type="ECO:0000313" key="11">
    <source>
        <dbReference type="EMBL" id="EKU50177.1"/>
    </source>
</evidence>
<evidence type="ECO:0000256" key="9">
    <source>
        <dbReference type="RuleBase" id="RU366031"/>
    </source>
</evidence>
<dbReference type="InterPro" id="IPR003754">
    <property type="entry name" value="4pyrrol_synth_uPrphyn_synth"/>
</dbReference>
<organism evidence="11 12">
    <name type="scientific">Staphylococcus massiliensis S46</name>
    <dbReference type="NCBI Taxonomy" id="1229783"/>
    <lineage>
        <taxon>Bacteria</taxon>
        <taxon>Bacillati</taxon>
        <taxon>Bacillota</taxon>
        <taxon>Bacilli</taxon>
        <taxon>Bacillales</taxon>
        <taxon>Staphylococcaceae</taxon>
        <taxon>Staphylococcus</taxon>
    </lineage>
</organism>
<dbReference type="AlphaFoldDB" id="K9B5R0"/>
<accession>K9B5R0</accession>
<evidence type="ECO:0000256" key="8">
    <source>
        <dbReference type="ARBA" id="ARBA00048617"/>
    </source>
</evidence>
<evidence type="ECO:0000259" key="10">
    <source>
        <dbReference type="Pfam" id="PF02602"/>
    </source>
</evidence>
<evidence type="ECO:0000256" key="6">
    <source>
        <dbReference type="ARBA" id="ARBA00037589"/>
    </source>
</evidence>
<dbReference type="InterPro" id="IPR039793">
    <property type="entry name" value="UROS/Hem4"/>
</dbReference>
<dbReference type="PATRIC" id="fig|1229783.3.peg.203"/>
<keyword evidence="12" id="KW-1185">Reference proteome</keyword>
<evidence type="ECO:0000256" key="2">
    <source>
        <dbReference type="ARBA" id="ARBA00008133"/>
    </source>
</evidence>
<name>K9B5R0_9STAP</name>
<comment type="function">
    <text evidence="6 9">Catalyzes cyclization of the linear tetrapyrrole, hydroxymethylbilane, to the macrocyclic uroporphyrinogen III.</text>
</comment>
<dbReference type="PANTHER" id="PTHR38042:SF1">
    <property type="entry name" value="UROPORPHYRINOGEN-III SYNTHASE, CHLOROPLASTIC"/>
    <property type="match status" value="1"/>
</dbReference>
<dbReference type="Gene3D" id="3.40.50.10090">
    <property type="match status" value="2"/>
</dbReference>
<dbReference type="RefSeq" id="WP_009381862.1">
    <property type="nucleotide sequence ID" value="NZ_AMSQ01000002.1"/>
</dbReference>
<dbReference type="PANTHER" id="PTHR38042">
    <property type="entry name" value="UROPORPHYRINOGEN-III SYNTHASE, CHLOROPLASTIC"/>
    <property type="match status" value="1"/>
</dbReference>
<dbReference type="EMBL" id="AMSQ01000002">
    <property type="protein sequence ID" value="EKU50177.1"/>
    <property type="molecule type" value="Genomic_DNA"/>
</dbReference>
<dbReference type="InterPro" id="IPR036108">
    <property type="entry name" value="4pyrrol_syn_uPrphyn_synt_sf"/>
</dbReference>
<keyword evidence="4 9" id="KW-0456">Lyase</keyword>
<comment type="pathway">
    <text evidence="1 9">Porphyrin-containing compound metabolism; protoporphyrin-IX biosynthesis; coproporphyrinogen-III from 5-aminolevulinate: step 3/4.</text>
</comment>
<dbReference type="EC" id="4.2.1.75" evidence="3 9"/>
<dbReference type="GO" id="GO:0006782">
    <property type="term" value="P:protoporphyrinogen IX biosynthetic process"/>
    <property type="evidence" value="ECO:0007669"/>
    <property type="project" value="UniProtKB-UniRule"/>
</dbReference>
<dbReference type="CDD" id="cd06578">
    <property type="entry name" value="HemD"/>
    <property type="match status" value="1"/>
</dbReference>
<dbReference type="OrthoDB" id="9815856at2"/>
<evidence type="ECO:0000256" key="7">
    <source>
        <dbReference type="ARBA" id="ARBA00040167"/>
    </source>
</evidence>
<proteinExistence type="inferred from homology"/>
<dbReference type="SUPFAM" id="SSF69618">
    <property type="entry name" value="HemD-like"/>
    <property type="match status" value="1"/>
</dbReference>
<comment type="catalytic activity">
    <reaction evidence="8 9">
        <text>hydroxymethylbilane = uroporphyrinogen III + H2O</text>
        <dbReference type="Rhea" id="RHEA:18965"/>
        <dbReference type="ChEBI" id="CHEBI:15377"/>
        <dbReference type="ChEBI" id="CHEBI:57308"/>
        <dbReference type="ChEBI" id="CHEBI:57845"/>
        <dbReference type="EC" id="4.2.1.75"/>
    </reaction>
</comment>
<gene>
    <name evidence="11" type="ORF">C273_00995</name>
</gene>
<comment type="caution">
    <text evidence="11">The sequence shown here is derived from an EMBL/GenBank/DDBJ whole genome shotgun (WGS) entry which is preliminary data.</text>
</comment>
<reference evidence="11 12" key="1">
    <citation type="journal article" date="2013" name="Genome Announc.">
        <title>Genome Sequence of Staphylococcus massiliensis Strain S46, Isolated from the Surface of Healthy Human Skin.</title>
        <authorList>
            <person name="Srivastav R."/>
            <person name="Singh A."/>
            <person name="Jangir P.K."/>
            <person name="Kumari C."/>
            <person name="Muduli S."/>
            <person name="Sharma R."/>
        </authorList>
    </citation>
    <scope>NUCLEOTIDE SEQUENCE [LARGE SCALE GENOMIC DNA]</scope>
    <source>
        <strain evidence="11 12">S46</strain>
    </source>
</reference>
<evidence type="ECO:0000256" key="4">
    <source>
        <dbReference type="ARBA" id="ARBA00023239"/>
    </source>
</evidence>
<comment type="similarity">
    <text evidence="2 9">Belongs to the uroporphyrinogen-III synthase family.</text>
</comment>
<sequence length="221" mass="25098">MKPTIIMTQSTRYQHPDAHVLHLPFIKISPLSLPSNFNNQSYDWLILTSKNAVTHFKPYLDHIHYKKLAVIGEKTKQLCHDLGLKVDFCPKDFSQEGFLEAFHGKEGRVLIPSSLKARPKLAETLRNRGLEVTKLDLYEPIAHDKHIQEAIQLIESNLINALTFASSSSARYYFSKGGDTTFQHYYVIGHETLKTVESYGASAKVAPIQTLDAMMQTILRK</sequence>
<dbReference type="Pfam" id="PF02602">
    <property type="entry name" value="HEM4"/>
    <property type="match status" value="1"/>
</dbReference>
<evidence type="ECO:0000256" key="3">
    <source>
        <dbReference type="ARBA" id="ARBA00013109"/>
    </source>
</evidence>
<evidence type="ECO:0000256" key="1">
    <source>
        <dbReference type="ARBA" id="ARBA00004772"/>
    </source>
</evidence>
<keyword evidence="5 9" id="KW-0627">Porphyrin biosynthesis</keyword>
<dbReference type="STRING" id="1229783.C273_00995"/>
<protein>
    <recommendedName>
        <fullName evidence="7 9">Uroporphyrinogen-III synthase</fullName>
        <ecNumber evidence="3 9">4.2.1.75</ecNumber>
    </recommendedName>
</protein>
<feature type="domain" description="Tetrapyrrole biosynthesis uroporphyrinogen III synthase" evidence="10">
    <location>
        <begin position="18"/>
        <end position="215"/>
    </location>
</feature>
<dbReference type="GO" id="GO:0004852">
    <property type="term" value="F:uroporphyrinogen-III synthase activity"/>
    <property type="evidence" value="ECO:0007669"/>
    <property type="project" value="UniProtKB-UniRule"/>
</dbReference>
<evidence type="ECO:0000256" key="5">
    <source>
        <dbReference type="ARBA" id="ARBA00023244"/>
    </source>
</evidence>